<dbReference type="Proteomes" id="UP000244162">
    <property type="component" value="Unassembled WGS sequence"/>
</dbReference>
<evidence type="ECO:0000256" key="1">
    <source>
        <dbReference type="SAM" id="MobiDB-lite"/>
    </source>
</evidence>
<dbReference type="AlphaFoldDB" id="A0A2T5FZU7"/>
<keyword evidence="2" id="KW-0732">Signal</keyword>
<dbReference type="EMBL" id="NWBU01000005">
    <property type="protein sequence ID" value="PTQ12221.1"/>
    <property type="molecule type" value="Genomic_DNA"/>
</dbReference>
<feature type="region of interest" description="Disordered" evidence="1">
    <location>
        <begin position="64"/>
        <end position="94"/>
    </location>
</feature>
<reference evidence="3 4" key="1">
    <citation type="submission" date="2017-09" db="EMBL/GenBank/DDBJ databases">
        <title>Sphingomonas panjinensis sp.nov., isolated from oil-contaminated soil.</title>
        <authorList>
            <person name="Wang L."/>
            <person name="Chen L."/>
        </authorList>
    </citation>
    <scope>NUCLEOTIDE SEQUENCE [LARGE SCALE GENOMIC DNA]</scope>
    <source>
        <strain evidence="3 4">FW-11</strain>
    </source>
</reference>
<sequence length="155" mass="16410">MHGLRTFACLAGLLTAAAPARAQLSAEDALAQARRLMASDRCNEASDGEIVICARDSEREAERYRLPLPDERPADMRGAVRGEAPRASAEASTSGGYGLFAGQRRCGKAEARQYGYGGGNDPLSAMLKLGTLLLDPDADIAPPVALPRRLNDSPD</sequence>
<protein>
    <submittedName>
        <fullName evidence="3">Uncharacterized protein</fullName>
    </submittedName>
</protein>
<dbReference type="OrthoDB" id="7584310at2"/>
<keyword evidence="4" id="KW-1185">Reference proteome</keyword>
<evidence type="ECO:0000313" key="4">
    <source>
        <dbReference type="Proteomes" id="UP000244162"/>
    </source>
</evidence>
<dbReference type="RefSeq" id="WP_107967084.1">
    <property type="nucleotide sequence ID" value="NZ_NWBU01000005.1"/>
</dbReference>
<organism evidence="3 4">
    <name type="scientific">Sphingomonas oleivorans</name>
    <dbReference type="NCBI Taxonomy" id="1735121"/>
    <lineage>
        <taxon>Bacteria</taxon>
        <taxon>Pseudomonadati</taxon>
        <taxon>Pseudomonadota</taxon>
        <taxon>Alphaproteobacteria</taxon>
        <taxon>Sphingomonadales</taxon>
        <taxon>Sphingomonadaceae</taxon>
        <taxon>Sphingomonas</taxon>
    </lineage>
</organism>
<evidence type="ECO:0000313" key="3">
    <source>
        <dbReference type="EMBL" id="PTQ12221.1"/>
    </source>
</evidence>
<feature type="compositionally biased region" description="Basic and acidic residues" evidence="1">
    <location>
        <begin position="64"/>
        <end position="84"/>
    </location>
</feature>
<accession>A0A2T5FZU7</accession>
<comment type="caution">
    <text evidence="3">The sequence shown here is derived from an EMBL/GenBank/DDBJ whole genome shotgun (WGS) entry which is preliminary data.</text>
</comment>
<evidence type="ECO:0000256" key="2">
    <source>
        <dbReference type="SAM" id="SignalP"/>
    </source>
</evidence>
<feature type="signal peptide" evidence="2">
    <location>
        <begin position="1"/>
        <end position="22"/>
    </location>
</feature>
<proteinExistence type="predicted"/>
<feature type="chain" id="PRO_5015630637" evidence="2">
    <location>
        <begin position="23"/>
        <end position="155"/>
    </location>
</feature>
<name>A0A2T5FZU7_9SPHN</name>
<gene>
    <name evidence="3" type="ORF">CLG96_06645</name>
</gene>